<protein>
    <submittedName>
        <fullName evidence="7">Alanine racemase, N-terminal domain/Alanine racemase, C-terminal domain containing protein</fullName>
    </submittedName>
</protein>
<dbReference type="Pfam" id="PF00842">
    <property type="entry name" value="Ala_racemase_C"/>
    <property type="match status" value="1"/>
</dbReference>
<dbReference type="SUPFAM" id="SSF50621">
    <property type="entry name" value="Alanine racemase C-terminal domain-like"/>
    <property type="match status" value="1"/>
</dbReference>
<feature type="binding site" evidence="5">
    <location>
        <position position="156"/>
    </location>
    <ligand>
        <name>substrate</name>
    </ligand>
</feature>
<gene>
    <name evidence="7" type="ORF">NESM_000773000</name>
</gene>
<sequence length="420" mass="46008">MLRHSTFLEVRLPHIAHNIQLIRSHYAPAATLIAMVKGNAYGNGLERVAGYLHERCRVDHLGVASLGEALAVLQAHAHTIDTGRDNRVIVFSDTELMSESLHHVYTDQNAKHHAGRGAQLVPVLGSEEQLQLFCRHRRTAFKHTPLYVKVNTSMNRLGLTPERLVELAPLLRENGGVDVLFQHFSASGLIGHSFTKTQYDAFQQVKAALKDAGVEVRGTSASNSGAIEQRLGVEETYVRPGLMLYGPTSIVASSITAAEADQYRLWDGKCCGYFYTKVLHHYVAKAGSYIGYGMTRNLVPEDAVIVLIPVGYADGFMRYFCGMPVAVSPAPPTGHEDDPDVKAGALVGVVHGNVNMDMTAVAVFPSEVKKSVEEIMSIVRDESRILVWGSDVAEKATAVKSIPYQLMCGLSTRVPRLYVE</sequence>
<dbReference type="PANTHER" id="PTHR30511:SF0">
    <property type="entry name" value="ALANINE RACEMASE, CATABOLIC-RELATED"/>
    <property type="match status" value="1"/>
</dbReference>
<feature type="modified residue" description="N6-(pyridoxal phosphate)lysine" evidence="4">
    <location>
        <position position="37"/>
    </location>
</feature>
<evidence type="ECO:0000313" key="7">
    <source>
        <dbReference type="EMBL" id="KAK7198163.1"/>
    </source>
</evidence>
<organism evidence="7 8">
    <name type="scientific">Novymonas esmeraldas</name>
    <dbReference type="NCBI Taxonomy" id="1808958"/>
    <lineage>
        <taxon>Eukaryota</taxon>
        <taxon>Discoba</taxon>
        <taxon>Euglenozoa</taxon>
        <taxon>Kinetoplastea</taxon>
        <taxon>Metakinetoplastina</taxon>
        <taxon>Trypanosomatida</taxon>
        <taxon>Trypanosomatidae</taxon>
        <taxon>Novymonas</taxon>
    </lineage>
</organism>
<evidence type="ECO:0000259" key="6">
    <source>
        <dbReference type="SMART" id="SM01005"/>
    </source>
</evidence>
<evidence type="ECO:0000256" key="2">
    <source>
        <dbReference type="ARBA" id="ARBA00022898"/>
    </source>
</evidence>
<keyword evidence="3" id="KW-0413">Isomerase</keyword>
<dbReference type="Gene3D" id="2.40.37.10">
    <property type="entry name" value="Lyase, Ornithine Decarboxylase, Chain A, domain 1"/>
    <property type="match status" value="1"/>
</dbReference>
<keyword evidence="2 4" id="KW-0663">Pyridoxal phosphate</keyword>
<evidence type="ECO:0000256" key="3">
    <source>
        <dbReference type="ARBA" id="ARBA00023235"/>
    </source>
</evidence>
<dbReference type="GO" id="GO:0030170">
    <property type="term" value="F:pyridoxal phosphate binding"/>
    <property type="evidence" value="ECO:0007669"/>
    <property type="project" value="TreeGrafter"/>
</dbReference>
<dbReference type="InterPro" id="IPR029066">
    <property type="entry name" value="PLP-binding_barrel"/>
</dbReference>
<dbReference type="PRINTS" id="PR00992">
    <property type="entry name" value="ALARACEMASE"/>
</dbReference>
<evidence type="ECO:0000256" key="4">
    <source>
        <dbReference type="PIRSR" id="PIRSR600821-50"/>
    </source>
</evidence>
<feature type="domain" description="Alanine racemase C-terminal" evidence="6">
    <location>
        <begin position="271"/>
        <end position="419"/>
    </location>
</feature>
<dbReference type="AlphaFoldDB" id="A0AAW0EVK0"/>
<dbReference type="InterPro" id="IPR009006">
    <property type="entry name" value="Ala_racemase/Decarboxylase_C"/>
</dbReference>
<evidence type="ECO:0000256" key="1">
    <source>
        <dbReference type="ARBA" id="ARBA00001933"/>
    </source>
</evidence>
<comment type="cofactor">
    <cofactor evidence="1 4">
        <name>pyridoxal 5'-phosphate</name>
        <dbReference type="ChEBI" id="CHEBI:597326"/>
    </cofactor>
</comment>
<feature type="binding site" evidence="5">
    <location>
        <position position="356"/>
    </location>
    <ligand>
        <name>substrate</name>
    </ligand>
</feature>
<reference evidence="7 8" key="1">
    <citation type="journal article" date="2021" name="MBio">
        <title>A New Model Trypanosomatid, Novymonas esmeraldas: Genomic Perception of Its 'Candidatus Pandoraea novymonadis' Endosymbiont.</title>
        <authorList>
            <person name="Zakharova A."/>
            <person name="Saura A."/>
            <person name="Butenko A."/>
            <person name="Podesvova L."/>
            <person name="Warmusova S."/>
            <person name="Kostygov A.Y."/>
            <person name="Nenarokova A."/>
            <person name="Lukes J."/>
            <person name="Opperdoes F.R."/>
            <person name="Yurchenko V."/>
        </authorList>
    </citation>
    <scope>NUCLEOTIDE SEQUENCE [LARGE SCALE GENOMIC DNA]</scope>
    <source>
        <strain evidence="7 8">E262AT.01</strain>
    </source>
</reference>
<dbReference type="GO" id="GO:0008784">
    <property type="term" value="F:alanine racemase activity"/>
    <property type="evidence" value="ECO:0007669"/>
    <property type="project" value="InterPro"/>
</dbReference>
<name>A0AAW0EVK0_9TRYP</name>
<dbReference type="Gene3D" id="3.20.20.10">
    <property type="entry name" value="Alanine racemase"/>
    <property type="match status" value="1"/>
</dbReference>
<comment type="caution">
    <text evidence="7">The sequence shown here is derived from an EMBL/GenBank/DDBJ whole genome shotgun (WGS) entry which is preliminary data.</text>
</comment>
<proteinExistence type="predicted"/>
<dbReference type="GO" id="GO:0005829">
    <property type="term" value="C:cytosol"/>
    <property type="evidence" value="ECO:0007669"/>
    <property type="project" value="TreeGrafter"/>
</dbReference>
<dbReference type="Pfam" id="PF01168">
    <property type="entry name" value="Ala_racemase_N"/>
    <property type="match status" value="1"/>
</dbReference>
<evidence type="ECO:0000256" key="5">
    <source>
        <dbReference type="PIRSR" id="PIRSR600821-52"/>
    </source>
</evidence>
<dbReference type="InterPro" id="IPR000821">
    <property type="entry name" value="Ala_racemase"/>
</dbReference>
<keyword evidence="8" id="KW-1185">Reference proteome</keyword>
<dbReference type="Proteomes" id="UP001430356">
    <property type="component" value="Unassembled WGS sequence"/>
</dbReference>
<evidence type="ECO:0000313" key="8">
    <source>
        <dbReference type="Proteomes" id="UP001430356"/>
    </source>
</evidence>
<dbReference type="InterPro" id="IPR011079">
    <property type="entry name" value="Ala_racemase_C"/>
</dbReference>
<dbReference type="SMART" id="SM01005">
    <property type="entry name" value="Ala_racemase_C"/>
    <property type="match status" value="1"/>
</dbReference>
<accession>A0AAW0EVK0</accession>
<dbReference type="PANTHER" id="PTHR30511">
    <property type="entry name" value="ALANINE RACEMASE"/>
    <property type="match status" value="1"/>
</dbReference>
<dbReference type="EMBL" id="JAECZO010000135">
    <property type="protein sequence ID" value="KAK7198163.1"/>
    <property type="molecule type" value="Genomic_DNA"/>
</dbReference>
<dbReference type="SUPFAM" id="SSF51419">
    <property type="entry name" value="PLP-binding barrel"/>
    <property type="match status" value="1"/>
</dbReference>
<dbReference type="GO" id="GO:0006522">
    <property type="term" value="P:alanine metabolic process"/>
    <property type="evidence" value="ECO:0007669"/>
    <property type="project" value="InterPro"/>
</dbReference>
<dbReference type="InterPro" id="IPR001608">
    <property type="entry name" value="Ala_racemase_N"/>
</dbReference>